<reference evidence="6 7" key="1">
    <citation type="journal article" date="2011" name="Proc. Natl. Acad. Sci. U.S.A.">
        <title>Evolutionary erosion of yeast sex chromosomes by mating-type switching accidents.</title>
        <authorList>
            <person name="Gordon J.L."/>
            <person name="Armisen D."/>
            <person name="Proux-Wera E."/>
            <person name="Oheigeartaigh S.S."/>
            <person name="Byrne K.P."/>
            <person name="Wolfe K.H."/>
        </authorList>
    </citation>
    <scope>NUCLEOTIDE SEQUENCE [LARGE SCALE GENOMIC DNA]</scope>
    <source>
        <strain evidence="7">ATCC 22294 / BCRC 22015 / CBS 2517 / CECT 1963 / NBRC 1671 / NRRL Y-8276</strain>
    </source>
</reference>
<proteinExistence type="inferred from homology"/>
<keyword evidence="7" id="KW-1185">Reference proteome</keyword>
<evidence type="ECO:0008006" key="8">
    <source>
        <dbReference type="Google" id="ProtNLM"/>
    </source>
</evidence>
<dbReference type="SUPFAM" id="SSF52096">
    <property type="entry name" value="ClpP/crotonase"/>
    <property type="match status" value="1"/>
</dbReference>
<dbReference type="Proteomes" id="UP000005220">
    <property type="component" value="Chromosome 1"/>
</dbReference>
<evidence type="ECO:0000313" key="7">
    <source>
        <dbReference type="Proteomes" id="UP000005220"/>
    </source>
</evidence>
<dbReference type="GO" id="GO:0006635">
    <property type="term" value="P:fatty acid beta-oxidation"/>
    <property type="evidence" value="ECO:0007669"/>
    <property type="project" value="EnsemblFungi"/>
</dbReference>
<dbReference type="InParanoid" id="H2ANH7"/>
<organism evidence="6 7">
    <name type="scientific">Kazachstania africana (strain ATCC 22294 / BCRC 22015 / CBS 2517 / CECT 1963 / NBRC 1671 / NRRL Y-8276)</name>
    <name type="common">Yeast</name>
    <name type="synonym">Kluyveromyces africanus</name>
    <dbReference type="NCBI Taxonomy" id="1071382"/>
    <lineage>
        <taxon>Eukaryota</taxon>
        <taxon>Fungi</taxon>
        <taxon>Dikarya</taxon>
        <taxon>Ascomycota</taxon>
        <taxon>Saccharomycotina</taxon>
        <taxon>Saccharomycetes</taxon>
        <taxon>Saccharomycetales</taxon>
        <taxon>Saccharomycetaceae</taxon>
        <taxon>Kazachstania</taxon>
    </lineage>
</organism>
<dbReference type="AlphaFoldDB" id="H2ANH7"/>
<protein>
    <recommendedName>
        <fullName evidence="8">3-hydroxyisobutyryl-coenzyme A hydrolase</fullName>
    </recommendedName>
</protein>
<evidence type="ECO:0000256" key="3">
    <source>
        <dbReference type="ARBA" id="ARBA00005254"/>
    </source>
</evidence>
<dbReference type="FunCoup" id="H2ANH7">
    <property type="interactions" value="231"/>
</dbReference>
<evidence type="ECO:0000256" key="2">
    <source>
        <dbReference type="ARBA" id="ARBA00005005"/>
    </source>
</evidence>
<accession>H2ANH7</accession>
<dbReference type="GeneID" id="13886346"/>
<evidence type="ECO:0000256" key="1">
    <source>
        <dbReference type="ARBA" id="ARBA00004275"/>
    </source>
</evidence>
<dbReference type="Pfam" id="PF00378">
    <property type="entry name" value="ECH_1"/>
    <property type="match status" value="1"/>
</dbReference>
<dbReference type="OrthoDB" id="2018133at2759"/>
<dbReference type="HOGENOM" id="CLU_009834_6_2_1"/>
<evidence type="ECO:0000256" key="4">
    <source>
        <dbReference type="ARBA" id="ARBA00023140"/>
    </source>
</evidence>
<dbReference type="STRING" id="1071382.H2ANH7"/>
<evidence type="ECO:0000313" key="6">
    <source>
        <dbReference type="EMBL" id="CCF55927.1"/>
    </source>
</evidence>
<comment type="subcellular location">
    <subcellularLocation>
        <location evidence="1">Peroxisome</location>
    </subcellularLocation>
</comment>
<dbReference type="PANTHER" id="PTHR43684">
    <property type="match status" value="1"/>
</dbReference>
<dbReference type="RefSeq" id="XP_003955062.1">
    <property type="nucleotide sequence ID" value="XM_003955013.1"/>
</dbReference>
<comment type="similarity">
    <text evidence="3">Belongs to the enoyl-CoA hydratase/isomerase family.</text>
</comment>
<dbReference type="EMBL" id="HE650821">
    <property type="protein sequence ID" value="CCF55927.1"/>
    <property type="molecule type" value="Genomic_DNA"/>
</dbReference>
<dbReference type="InterPro" id="IPR051053">
    <property type="entry name" value="ECH/Chromodomain_protein"/>
</dbReference>
<dbReference type="KEGG" id="kaf:KAFR_0A04910"/>
<evidence type="ECO:0000256" key="5">
    <source>
        <dbReference type="ARBA" id="ARBA00023235"/>
    </source>
</evidence>
<keyword evidence="5" id="KW-0413">Isomerase</keyword>
<dbReference type="PANTHER" id="PTHR43684:SF1">
    <property type="entry name" value="ENOYL-COA DELTA ISOMERASE 2"/>
    <property type="match status" value="1"/>
</dbReference>
<sequence length="281" mass="32083">MRPCEKIIYEIRPPYFIITLNSAQNYNALSYDDYLYLTSVLEVSNNNEDCCFTVLQSTGSFFSSGADFNSVPIESSNDESHTERKKKWLENFLCKNQYITNAFINHDKILVACLNGPVVGLSAAIVFLCDLVYCNNINNIYFYFPFTKLGLSCEGSVSVTLPMKLSRNQSYQKLLFSEQIMGKEVLNTVINKDFKLSKDATVDTFNAMVLEELSQNTKNVYLPSCLNMKKLLKTQALVNSLNLANSMEVHGALPFWINGEPQRRFKVLREEKMKVSRKSRL</sequence>
<dbReference type="FunFam" id="3.90.226.10:FF:000048">
    <property type="entry name" value="3,2-trans-enoyl-CoA isomerase"/>
    <property type="match status" value="1"/>
</dbReference>
<dbReference type="Gene3D" id="3.90.226.10">
    <property type="entry name" value="2-enoyl-CoA Hydratase, Chain A, domain 1"/>
    <property type="match status" value="1"/>
</dbReference>
<name>H2ANH7_KAZAF</name>
<gene>
    <name evidence="6" type="primary">KAFR0A04910</name>
    <name evidence="6" type="ORF">KAFR_0A04910</name>
</gene>
<dbReference type="InterPro" id="IPR029045">
    <property type="entry name" value="ClpP/crotonase-like_dom_sf"/>
</dbReference>
<keyword evidence="4" id="KW-0576">Peroxisome</keyword>
<dbReference type="eggNOG" id="KOG0016">
    <property type="taxonomic scope" value="Eukaryota"/>
</dbReference>
<dbReference type="GO" id="GO:0004165">
    <property type="term" value="F:delta(3)-delta(2)-enoyl-CoA isomerase activity"/>
    <property type="evidence" value="ECO:0007669"/>
    <property type="project" value="EnsemblFungi"/>
</dbReference>
<dbReference type="InterPro" id="IPR001753">
    <property type="entry name" value="Enoyl-CoA_hydra/iso"/>
</dbReference>
<dbReference type="GO" id="GO:0005782">
    <property type="term" value="C:peroxisomal matrix"/>
    <property type="evidence" value="ECO:0007669"/>
    <property type="project" value="TreeGrafter"/>
</dbReference>
<comment type="pathway">
    <text evidence="2">Lipid metabolism; fatty acid beta-oxidation.</text>
</comment>
<dbReference type="CDD" id="cd06558">
    <property type="entry name" value="crotonase-like"/>
    <property type="match status" value="1"/>
</dbReference>